<dbReference type="InterPro" id="IPR006311">
    <property type="entry name" value="TAT_signal"/>
</dbReference>
<gene>
    <name evidence="1" type="ORF">Mal4_54390</name>
</gene>
<reference evidence="1 2" key="1">
    <citation type="submission" date="2019-02" db="EMBL/GenBank/DDBJ databases">
        <title>Deep-cultivation of Planctomycetes and their phenomic and genomic characterization uncovers novel biology.</title>
        <authorList>
            <person name="Wiegand S."/>
            <person name="Jogler M."/>
            <person name="Boedeker C."/>
            <person name="Pinto D."/>
            <person name="Vollmers J."/>
            <person name="Rivas-Marin E."/>
            <person name="Kohn T."/>
            <person name="Peeters S.H."/>
            <person name="Heuer A."/>
            <person name="Rast P."/>
            <person name="Oberbeckmann S."/>
            <person name="Bunk B."/>
            <person name="Jeske O."/>
            <person name="Meyerdierks A."/>
            <person name="Storesund J.E."/>
            <person name="Kallscheuer N."/>
            <person name="Luecker S."/>
            <person name="Lage O.M."/>
            <person name="Pohl T."/>
            <person name="Merkel B.J."/>
            <person name="Hornburger P."/>
            <person name="Mueller R.-W."/>
            <person name="Bruemmer F."/>
            <person name="Labrenz M."/>
            <person name="Spormann A.M."/>
            <person name="Op den Camp H."/>
            <person name="Overmann J."/>
            <person name="Amann R."/>
            <person name="Jetten M.S.M."/>
            <person name="Mascher T."/>
            <person name="Medema M.H."/>
            <person name="Devos D.P."/>
            <person name="Kaster A.-K."/>
            <person name="Ovreas L."/>
            <person name="Rohde M."/>
            <person name="Galperin M.Y."/>
            <person name="Jogler C."/>
        </authorList>
    </citation>
    <scope>NUCLEOTIDE SEQUENCE [LARGE SCALE GENOMIC DNA]</scope>
    <source>
        <strain evidence="1 2">Mal4</strain>
    </source>
</reference>
<organism evidence="1 2">
    <name type="scientific">Maioricimonas rarisocia</name>
    <dbReference type="NCBI Taxonomy" id="2528026"/>
    <lineage>
        <taxon>Bacteria</taxon>
        <taxon>Pseudomonadati</taxon>
        <taxon>Planctomycetota</taxon>
        <taxon>Planctomycetia</taxon>
        <taxon>Planctomycetales</taxon>
        <taxon>Planctomycetaceae</taxon>
        <taxon>Maioricimonas</taxon>
    </lineage>
</organism>
<keyword evidence="2" id="KW-1185">Reference proteome</keyword>
<evidence type="ECO:0000313" key="1">
    <source>
        <dbReference type="EMBL" id="QDU41074.1"/>
    </source>
</evidence>
<dbReference type="AlphaFoldDB" id="A0A517ZF28"/>
<dbReference type="OrthoDB" id="9146593at2"/>
<evidence type="ECO:0000313" key="2">
    <source>
        <dbReference type="Proteomes" id="UP000320496"/>
    </source>
</evidence>
<sequence>MKPLARRTFLQGVGATLALPMLDAMRPARAAAAAGSAPRRMAYVFFPNGAIMPDWKPEGVGADYELPRTLQPLARHKSDLLVISGLAHDMARAHGDGAGDHARSCATFLTGSHPRKTDGADIEVGVSVDQVAASEIGNQTRLPSLELGIEAGRQAGSCDSGYSCAYSSNISWKSATTPMAKEINPRAVFERLFGNGVDDAKARAERNFYRKSILDFVSDDAARLRSQLGQTDRRKLDEYLTSVREIEQRIEQSDVETKRQIPDMPMPEGVPSELSQHIRLMYDLMLVAFQTDSTRIATFMLANEGSNRAYREVEVKDGHHQLSHHRDDEKKVAQLQKIDQFLIEQFAYFLDRLKATPDGEGTLLDHTMITYGCAISDGNRHRHEDLPCLVAGKGGGAVTTGRHMKIESETPMANLFLSQLEAVGVQRDRLGDSTGKLPGLTV</sequence>
<evidence type="ECO:0008006" key="3">
    <source>
        <dbReference type="Google" id="ProtNLM"/>
    </source>
</evidence>
<name>A0A517ZF28_9PLAN</name>
<dbReference type="InterPro" id="IPR011447">
    <property type="entry name" value="DUF1552"/>
</dbReference>
<protein>
    <recommendedName>
        <fullName evidence="3">DUF1552 domain-containing protein</fullName>
    </recommendedName>
</protein>
<proteinExistence type="predicted"/>
<dbReference type="EMBL" id="CP036275">
    <property type="protein sequence ID" value="QDU41074.1"/>
    <property type="molecule type" value="Genomic_DNA"/>
</dbReference>
<dbReference type="Pfam" id="PF07586">
    <property type="entry name" value="HXXSHH"/>
    <property type="match status" value="1"/>
</dbReference>
<dbReference type="RefSeq" id="WP_145372294.1">
    <property type="nucleotide sequence ID" value="NZ_CP036275.1"/>
</dbReference>
<dbReference type="PROSITE" id="PS51318">
    <property type="entry name" value="TAT"/>
    <property type="match status" value="1"/>
</dbReference>
<dbReference type="Proteomes" id="UP000320496">
    <property type="component" value="Chromosome"/>
</dbReference>
<accession>A0A517ZF28</accession>
<dbReference type="KEGG" id="mri:Mal4_54390"/>